<reference evidence="2 3" key="1">
    <citation type="journal article" date="2024" name="Science">
        <title>Giant polyketide synthase enzymes in the biosynthesis of giant marine polyether toxins.</title>
        <authorList>
            <person name="Fallon T.R."/>
            <person name="Shende V.V."/>
            <person name="Wierzbicki I.H."/>
            <person name="Pendleton A.L."/>
            <person name="Watervoot N.F."/>
            <person name="Auber R.P."/>
            <person name="Gonzalez D.J."/>
            <person name="Wisecaver J.H."/>
            <person name="Moore B.S."/>
        </authorList>
    </citation>
    <scope>NUCLEOTIDE SEQUENCE [LARGE SCALE GENOMIC DNA]</scope>
    <source>
        <strain evidence="2 3">12B1</strain>
    </source>
</reference>
<evidence type="ECO:0000313" key="2">
    <source>
        <dbReference type="EMBL" id="KAL1507036.1"/>
    </source>
</evidence>
<accession>A0AB34IV19</accession>
<protein>
    <submittedName>
        <fullName evidence="2">Uncharacterized protein</fullName>
    </submittedName>
</protein>
<feature type="compositionally biased region" description="Low complexity" evidence="1">
    <location>
        <begin position="51"/>
        <end position="60"/>
    </location>
</feature>
<dbReference type="AlphaFoldDB" id="A0AB34IV19"/>
<organism evidence="2 3">
    <name type="scientific">Prymnesium parvum</name>
    <name type="common">Toxic golden alga</name>
    <dbReference type="NCBI Taxonomy" id="97485"/>
    <lineage>
        <taxon>Eukaryota</taxon>
        <taxon>Haptista</taxon>
        <taxon>Haptophyta</taxon>
        <taxon>Prymnesiophyceae</taxon>
        <taxon>Prymnesiales</taxon>
        <taxon>Prymnesiaceae</taxon>
        <taxon>Prymnesium</taxon>
    </lineage>
</organism>
<feature type="compositionally biased region" description="Basic residues" evidence="1">
    <location>
        <begin position="544"/>
        <end position="561"/>
    </location>
</feature>
<feature type="region of interest" description="Disordered" evidence="1">
    <location>
        <begin position="205"/>
        <end position="226"/>
    </location>
</feature>
<feature type="compositionally biased region" description="Basic and acidic residues" evidence="1">
    <location>
        <begin position="680"/>
        <end position="692"/>
    </location>
</feature>
<name>A0AB34IV19_PRYPA</name>
<feature type="region of interest" description="Disordered" evidence="1">
    <location>
        <begin position="82"/>
        <end position="162"/>
    </location>
</feature>
<dbReference type="Proteomes" id="UP001515480">
    <property type="component" value="Unassembled WGS sequence"/>
</dbReference>
<proteinExistence type="predicted"/>
<feature type="compositionally biased region" description="Acidic residues" evidence="1">
    <location>
        <begin position="466"/>
        <end position="477"/>
    </location>
</feature>
<dbReference type="EMBL" id="JBGBPQ010000018">
    <property type="protein sequence ID" value="KAL1507036.1"/>
    <property type="molecule type" value="Genomic_DNA"/>
</dbReference>
<feature type="region of interest" description="Disordered" evidence="1">
    <location>
        <begin position="438"/>
        <end position="613"/>
    </location>
</feature>
<feature type="compositionally biased region" description="Low complexity" evidence="1">
    <location>
        <begin position="562"/>
        <end position="603"/>
    </location>
</feature>
<feature type="region of interest" description="Disordered" evidence="1">
    <location>
        <begin position="751"/>
        <end position="772"/>
    </location>
</feature>
<comment type="caution">
    <text evidence="2">The sequence shown here is derived from an EMBL/GenBank/DDBJ whole genome shotgun (WGS) entry which is preliminary data.</text>
</comment>
<evidence type="ECO:0000313" key="3">
    <source>
        <dbReference type="Proteomes" id="UP001515480"/>
    </source>
</evidence>
<feature type="region of interest" description="Disordered" evidence="1">
    <location>
        <begin position="35"/>
        <end position="60"/>
    </location>
</feature>
<keyword evidence="3" id="KW-1185">Reference proteome</keyword>
<sequence>MAAPSHQILPRWFPQSELSPARLEAAADALKRMSRQLKEHTRRTLAPPAPSKGGKPAAAHKALGSVLSVIESLTDRMEESVGLLTESGAASPSAGLERAAAEEAGAAVRRGSRARSLSPARASLAASSPSHKRRAAARKLSAGELEAREPPPRVRSYSQLTASRGIQLEKARHLRTLERVESASSPAAASSPPHEDFISQIKLKLRTNKERQRSHSSPSKLDDDSGSAAVCAGLEWAIERGELSRPVAAEISISRARLARLAVRHFEARRRAEIYAINALMRAQEMRRFARWAARKRMDLIVSSVRQSGSLDEAARSGLHALVEREMREMVAEELACVEAGVQVEDGGEEEREEAQLLLEGEAMGEEGEGAAEREEVQLLLAGEGTSEEGEVERGEVQVLLEGEAMAAEADEGEQRLARQLLEGADAAVSEAASLAECCGEEGAPTDVPSPPPTPPIDGERKESEAEGEGEGEEPNEEAAAGVAEERAGGGGEGSDVPPPRLPAAEAARAFLREASLGRAAAAAAATPHPLAEPDAAADEASLRRRQRRRRKRARAPRRSGSRSVSPAAATPAAAAAATPAAAAAAAATPATSPAATTPAAAAAPPPQPRAQPLGALLPAYLQSHAAAPLTARPHAGAARHASPFCKTARPALGEASICVRLRVAKATVSVPSPRAAPPHADESGRRGRAAEASRGARLAAPRARAGAAAWERWGGAAEAARSPRAAGGGARPYWQVECPRGAAAMVAPRLVKPPQRAGRPAAAPSVSAGGK</sequence>
<feature type="compositionally biased region" description="Low complexity" evidence="1">
    <location>
        <begin position="93"/>
        <end position="129"/>
    </location>
</feature>
<gene>
    <name evidence="2" type="ORF">AB1Y20_007898</name>
</gene>
<feature type="compositionally biased region" description="Low complexity" evidence="1">
    <location>
        <begin position="754"/>
        <end position="765"/>
    </location>
</feature>
<feature type="region of interest" description="Disordered" evidence="1">
    <location>
        <begin position="671"/>
        <end position="701"/>
    </location>
</feature>
<evidence type="ECO:0000256" key="1">
    <source>
        <dbReference type="SAM" id="MobiDB-lite"/>
    </source>
</evidence>
<feature type="region of interest" description="Disordered" evidence="1">
    <location>
        <begin position="177"/>
        <end position="196"/>
    </location>
</feature>
<feature type="compositionally biased region" description="Low complexity" evidence="1">
    <location>
        <begin position="182"/>
        <end position="192"/>
    </location>
</feature>
<feature type="compositionally biased region" description="Low complexity" evidence="1">
    <location>
        <begin position="503"/>
        <end position="526"/>
    </location>
</feature>